<protein>
    <recommendedName>
        <fullName evidence="2">SWIM-type domain-containing protein</fullName>
    </recommendedName>
</protein>
<proteinExistence type="predicted"/>
<evidence type="ECO:0000313" key="3">
    <source>
        <dbReference type="EMBL" id="KAK8954202.1"/>
    </source>
</evidence>
<comment type="caution">
    <text evidence="3">The sequence shown here is derived from an EMBL/GenBank/DDBJ whole genome shotgun (WGS) entry which is preliminary data.</text>
</comment>
<dbReference type="PANTHER" id="PTHR28498">
    <property type="entry name" value="ZINC FINGER SWIM DOMAIN-CONTAINING PROTEIN 7"/>
    <property type="match status" value="1"/>
</dbReference>
<dbReference type="Proteomes" id="UP001418222">
    <property type="component" value="Unassembled WGS sequence"/>
</dbReference>
<dbReference type="PROSITE" id="PS50966">
    <property type="entry name" value="ZF_SWIM"/>
    <property type="match status" value="1"/>
</dbReference>
<evidence type="ECO:0000313" key="4">
    <source>
        <dbReference type="Proteomes" id="UP001418222"/>
    </source>
</evidence>
<keyword evidence="1" id="KW-0479">Metal-binding</keyword>
<keyword evidence="1" id="KW-0862">Zinc</keyword>
<keyword evidence="1" id="KW-0863">Zinc-finger</keyword>
<dbReference type="GO" id="GO:0008270">
    <property type="term" value="F:zinc ion binding"/>
    <property type="evidence" value="ECO:0007669"/>
    <property type="project" value="UniProtKB-KW"/>
</dbReference>
<sequence length="133" mass="14768">MASSASIAVADSVWRQMKSSRCVSDDNLAILHFLFGKNFERATIIVDQGGVKRVSGNPSCRVLFLVAGESKKEEYVCFPEHFCTCHSFFFDVVNKGEQLCCKHQIAVQLAESVGAYKEISISDEELALILCRI</sequence>
<dbReference type="PANTHER" id="PTHR28498:SF1">
    <property type="entry name" value="ZINC FINGER SWIM DOMAIN-CONTAINING PROTEIN 7"/>
    <property type="match status" value="1"/>
</dbReference>
<accession>A0AAP0GE42</accession>
<dbReference type="EMBL" id="JBBWWQ010000002">
    <property type="protein sequence ID" value="KAK8954202.1"/>
    <property type="molecule type" value="Genomic_DNA"/>
</dbReference>
<name>A0AAP0GE42_9ASPA</name>
<dbReference type="GO" id="GO:0000724">
    <property type="term" value="P:double-strand break repair via homologous recombination"/>
    <property type="evidence" value="ECO:0007669"/>
    <property type="project" value="TreeGrafter"/>
</dbReference>
<dbReference type="AlphaFoldDB" id="A0AAP0GE42"/>
<dbReference type="InterPro" id="IPR007527">
    <property type="entry name" value="Znf_SWIM"/>
</dbReference>
<feature type="domain" description="SWIM-type" evidence="2">
    <location>
        <begin position="64"/>
        <end position="112"/>
    </location>
</feature>
<dbReference type="GO" id="GO:0097196">
    <property type="term" value="C:Shu complex"/>
    <property type="evidence" value="ECO:0007669"/>
    <property type="project" value="TreeGrafter"/>
</dbReference>
<gene>
    <name evidence="3" type="ORF">KSP39_PZI002406</name>
</gene>
<keyword evidence="4" id="KW-1185">Reference proteome</keyword>
<reference evidence="3 4" key="1">
    <citation type="journal article" date="2022" name="Nat. Plants">
        <title>Genomes of leafy and leafless Platanthera orchids illuminate the evolution of mycoheterotrophy.</title>
        <authorList>
            <person name="Li M.H."/>
            <person name="Liu K.W."/>
            <person name="Li Z."/>
            <person name="Lu H.C."/>
            <person name="Ye Q.L."/>
            <person name="Zhang D."/>
            <person name="Wang J.Y."/>
            <person name="Li Y.F."/>
            <person name="Zhong Z.M."/>
            <person name="Liu X."/>
            <person name="Yu X."/>
            <person name="Liu D.K."/>
            <person name="Tu X.D."/>
            <person name="Liu B."/>
            <person name="Hao Y."/>
            <person name="Liao X.Y."/>
            <person name="Jiang Y.T."/>
            <person name="Sun W.H."/>
            <person name="Chen J."/>
            <person name="Chen Y.Q."/>
            <person name="Ai Y."/>
            <person name="Zhai J.W."/>
            <person name="Wu S.S."/>
            <person name="Zhou Z."/>
            <person name="Hsiao Y.Y."/>
            <person name="Wu W.L."/>
            <person name="Chen Y.Y."/>
            <person name="Lin Y.F."/>
            <person name="Hsu J.L."/>
            <person name="Li C.Y."/>
            <person name="Wang Z.W."/>
            <person name="Zhao X."/>
            <person name="Zhong W.Y."/>
            <person name="Ma X.K."/>
            <person name="Ma L."/>
            <person name="Huang J."/>
            <person name="Chen G.Z."/>
            <person name="Huang M.Z."/>
            <person name="Huang L."/>
            <person name="Peng D.H."/>
            <person name="Luo Y.B."/>
            <person name="Zou S.Q."/>
            <person name="Chen S.P."/>
            <person name="Lan S."/>
            <person name="Tsai W.C."/>
            <person name="Van de Peer Y."/>
            <person name="Liu Z.J."/>
        </authorList>
    </citation>
    <scope>NUCLEOTIDE SEQUENCE [LARGE SCALE GENOMIC DNA]</scope>
    <source>
        <strain evidence="3">Lor287</strain>
    </source>
</reference>
<evidence type="ECO:0000256" key="1">
    <source>
        <dbReference type="PROSITE-ProRule" id="PRU00325"/>
    </source>
</evidence>
<organism evidence="3 4">
    <name type="scientific">Platanthera zijinensis</name>
    <dbReference type="NCBI Taxonomy" id="2320716"/>
    <lineage>
        <taxon>Eukaryota</taxon>
        <taxon>Viridiplantae</taxon>
        <taxon>Streptophyta</taxon>
        <taxon>Embryophyta</taxon>
        <taxon>Tracheophyta</taxon>
        <taxon>Spermatophyta</taxon>
        <taxon>Magnoliopsida</taxon>
        <taxon>Liliopsida</taxon>
        <taxon>Asparagales</taxon>
        <taxon>Orchidaceae</taxon>
        <taxon>Orchidoideae</taxon>
        <taxon>Orchideae</taxon>
        <taxon>Orchidinae</taxon>
        <taxon>Platanthera</taxon>
    </lineage>
</organism>
<evidence type="ECO:0000259" key="2">
    <source>
        <dbReference type="PROSITE" id="PS50966"/>
    </source>
</evidence>